<reference evidence="2 3" key="1">
    <citation type="submission" date="2018-06" db="EMBL/GenBank/DDBJ databases">
        <title>A transcriptomic atlas of mushroom development highlights an independent origin of complex multicellularity.</title>
        <authorList>
            <consortium name="DOE Joint Genome Institute"/>
            <person name="Krizsan K."/>
            <person name="Almasi E."/>
            <person name="Merenyi Z."/>
            <person name="Sahu N."/>
            <person name="Viragh M."/>
            <person name="Koszo T."/>
            <person name="Mondo S."/>
            <person name="Kiss B."/>
            <person name="Balint B."/>
            <person name="Kues U."/>
            <person name="Barry K."/>
            <person name="Hegedus J.C."/>
            <person name="Henrissat B."/>
            <person name="Johnson J."/>
            <person name="Lipzen A."/>
            <person name="Ohm R."/>
            <person name="Nagy I."/>
            <person name="Pangilinan J."/>
            <person name="Yan J."/>
            <person name="Xiong Y."/>
            <person name="Grigoriev I.V."/>
            <person name="Hibbett D.S."/>
            <person name="Nagy L.G."/>
        </authorList>
    </citation>
    <scope>NUCLEOTIDE SEQUENCE [LARGE SCALE GENOMIC DNA]</scope>
    <source>
        <strain evidence="2 3">SZMC22713</strain>
    </source>
</reference>
<dbReference type="InterPro" id="IPR032675">
    <property type="entry name" value="LRR_dom_sf"/>
</dbReference>
<dbReference type="Pfam" id="PF12937">
    <property type="entry name" value="F-box-like"/>
    <property type="match status" value="1"/>
</dbReference>
<feature type="domain" description="F-box" evidence="1">
    <location>
        <begin position="86"/>
        <end position="137"/>
    </location>
</feature>
<evidence type="ECO:0000313" key="3">
    <source>
        <dbReference type="Proteomes" id="UP000294933"/>
    </source>
</evidence>
<gene>
    <name evidence="2" type="ORF">BD410DRAFT_791991</name>
</gene>
<dbReference type="Gene3D" id="3.80.10.10">
    <property type="entry name" value="Ribonuclease Inhibitor"/>
    <property type="match status" value="1"/>
</dbReference>
<dbReference type="PROSITE" id="PS50181">
    <property type="entry name" value="FBOX"/>
    <property type="match status" value="1"/>
</dbReference>
<evidence type="ECO:0000313" key="2">
    <source>
        <dbReference type="EMBL" id="TDL19609.1"/>
    </source>
</evidence>
<dbReference type="OrthoDB" id="2269034at2759"/>
<dbReference type="InterPro" id="IPR001810">
    <property type="entry name" value="F-box_dom"/>
</dbReference>
<accession>A0A4Y7PYD2</accession>
<name>A0A4Y7PYD2_9AGAM</name>
<dbReference type="EMBL" id="ML170195">
    <property type="protein sequence ID" value="TDL19609.1"/>
    <property type="molecule type" value="Genomic_DNA"/>
</dbReference>
<protein>
    <recommendedName>
        <fullName evidence="1">F-box domain-containing protein</fullName>
    </recommendedName>
</protein>
<dbReference type="STRING" id="50990.A0A4Y7PYD2"/>
<keyword evidence="3" id="KW-1185">Reference proteome</keyword>
<organism evidence="2 3">
    <name type="scientific">Rickenella mellea</name>
    <dbReference type="NCBI Taxonomy" id="50990"/>
    <lineage>
        <taxon>Eukaryota</taxon>
        <taxon>Fungi</taxon>
        <taxon>Dikarya</taxon>
        <taxon>Basidiomycota</taxon>
        <taxon>Agaricomycotina</taxon>
        <taxon>Agaricomycetes</taxon>
        <taxon>Hymenochaetales</taxon>
        <taxon>Rickenellaceae</taxon>
        <taxon>Rickenella</taxon>
    </lineage>
</organism>
<evidence type="ECO:0000259" key="1">
    <source>
        <dbReference type="PROSITE" id="PS50181"/>
    </source>
</evidence>
<dbReference type="Proteomes" id="UP000294933">
    <property type="component" value="Unassembled WGS sequence"/>
</dbReference>
<sequence length="516" mass="59316">MPLVPSYIDLTSLATFCDAMERLRDIGGHMENVNVWYDGNPSNDPSNFLDELKVLKTHKELLRCLRKSLEKRIFRLQKPCNDISRHAGIKLLPSEVISKIFTLSLSEDRTCHSIPLTRVCQRFRTIAHQTPALWTNIHNSRRLWETEEYLRRSGSSALNIFCDGNDSLSDFLTRVASYSLRWSELHLTLTWPSSLEDYFEDQGIAHYRPILPLSNLNTIHHTFIDNAENTRDYNYFDTPWSLPSLKHYVAVNVMPIPRFLSGGVTHCDLQWERTALLRHDDENYTNFQSFIRTLGTMRALKNLRLSFIDILYSYEGHHWLATERLATEIPTIETFELEGRGGPAVEQAMDFLASHLNLPGVSDLSLITEMPNLNANQLLHNLSYSLLRLERLRRLHLTDYSSTDCDPLAQIIPHCDSLGYMTLRLPKAGLFSTQLEGFHGAVDMFANPISLKTLTLDNCHAVTRDELEGLVEMLRSGPNWNTFRRLEVTCCKLLTEDFLLAFEDETDGKLIWTTPL</sequence>
<dbReference type="Gene3D" id="1.20.1280.50">
    <property type="match status" value="1"/>
</dbReference>
<dbReference type="AlphaFoldDB" id="A0A4Y7PYD2"/>
<dbReference type="SUPFAM" id="SSF52047">
    <property type="entry name" value="RNI-like"/>
    <property type="match status" value="1"/>
</dbReference>
<proteinExistence type="predicted"/>
<dbReference type="VEuPathDB" id="FungiDB:BD410DRAFT_791991"/>